<dbReference type="InterPro" id="IPR007529">
    <property type="entry name" value="Znf_HIT"/>
</dbReference>
<dbReference type="GO" id="GO:0008270">
    <property type="term" value="F:zinc ion binding"/>
    <property type="evidence" value="ECO:0007669"/>
    <property type="project" value="UniProtKB-UniRule"/>
</dbReference>
<sequence length="75" mass="8593">MAEENLMAAMKEKTNVAEDRISTLMEDTVITAEKSSEPFDALSANKIICRVCQKQFSQYTCPRCNLRYCSLQCYK</sequence>
<keyword evidence="1" id="KW-0863">Zinc-finger</keyword>
<feature type="non-terminal residue" evidence="3">
    <location>
        <position position="75"/>
    </location>
</feature>
<reference evidence="3" key="1">
    <citation type="submission" date="2022-03" db="EMBL/GenBank/DDBJ databases">
        <title>A functionally conserved STORR gene fusion in Papaver species that diverged 16.8 million years ago.</title>
        <authorList>
            <person name="Catania T."/>
        </authorList>
    </citation>
    <scope>NUCLEOTIDE SEQUENCE</scope>
    <source>
        <strain evidence="3">S-191538</strain>
    </source>
</reference>
<dbReference type="EMBL" id="JAJJMA010150971">
    <property type="protein sequence ID" value="MCL7034889.1"/>
    <property type="molecule type" value="Genomic_DNA"/>
</dbReference>
<keyword evidence="4" id="KW-1185">Reference proteome</keyword>
<dbReference type="Gene3D" id="3.30.60.190">
    <property type="match status" value="1"/>
</dbReference>
<dbReference type="InterPro" id="IPR039646">
    <property type="entry name" value="ZNHIT2"/>
</dbReference>
<feature type="domain" description="HIT-type" evidence="2">
    <location>
        <begin position="49"/>
        <end position="75"/>
    </location>
</feature>
<accession>A0AA41SFS3</accession>
<dbReference type="SUPFAM" id="SSF144232">
    <property type="entry name" value="HIT/MYND zinc finger-like"/>
    <property type="match status" value="1"/>
</dbReference>
<protein>
    <recommendedName>
        <fullName evidence="2">HIT-type domain-containing protein</fullName>
    </recommendedName>
</protein>
<comment type="caution">
    <text evidence="3">The sequence shown here is derived from an EMBL/GenBank/DDBJ whole genome shotgun (WGS) entry which is preliminary data.</text>
</comment>
<dbReference type="PROSITE" id="PS51083">
    <property type="entry name" value="ZF_HIT"/>
    <property type="match status" value="1"/>
</dbReference>
<gene>
    <name evidence="3" type="ORF">MKW94_024683</name>
</gene>
<evidence type="ECO:0000256" key="1">
    <source>
        <dbReference type="PROSITE-ProRule" id="PRU00453"/>
    </source>
</evidence>
<dbReference type="Proteomes" id="UP001177140">
    <property type="component" value="Unassembled WGS sequence"/>
</dbReference>
<evidence type="ECO:0000313" key="3">
    <source>
        <dbReference type="EMBL" id="MCL7034889.1"/>
    </source>
</evidence>
<organism evidence="3 4">
    <name type="scientific">Papaver nudicaule</name>
    <name type="common">Iceland poppy</name>
    <dbReference type="NCBI Taxonomy" id="74823"/>
    <lineage>
        <taxon>Eukaryota</taxon>
        <taxon>Viridiplantae</taxon>
        <taxon>Streptophyta</taxon>
        <taxon>Embryophyta</taxon>
        <taxon>Tracheophyta</taxon>
        <taxon>Spermatophyta</taxon>
        <taxon>Magnoliopsida</taxon>
        <taxon>Ranunculales</taxon>
        <taxon>Papaveraceae</taxon>
        <taxon>Papaveroideae</taxon>
        <taxon>Papaver</taxon>
    </lineage>
</organism>
<dbReference type="Pfam" id="PF04438">
    <property type="entry name" value="zf-HIT"/>
    <property type="match status" value="1"/>
</dbReference>
<name>A0AA41SFS3_PAPNU</name>
<evidence type="ECO:0000313" key="4">
    <source>
        <dbReference type="Proteomes" id="UP001177140"/>
    </source>
</evidence>
<dbReference type="CDD" id="cd23024">
    <property type="entry name" value="zf-HIT_ZNHIT2-3"/>
    <property type="match status" value="1"/>
</dbReference>
<dbReference type="PANTHER" id="PTHR15555:SF0">
    <property type="entry name" value="ZINC FINGER HIT DOMAIN-CONTAINING PROTEIN 2"/>
    <property type="match status" value="1"/>
</dbReference>
<evidence type="ECO:0000259" key="2">
    <source>
        <dbReference type="PROSITE" id="PS51083"/>
    </source>
</evidence>
<dbReference type="AlphaFoldDB" id="A0AA41SFS3"/>
<keyword evidence="1" id="KW-0479">Metal-binding</keyword>
<dbReference type="PANTHER" id="PTHR15555">
    <property type="entry name" value="ZINC FINGER HIT DOMAIN CONTAINING PROTEIN 2 PROTEIN FON -RELATED"/>
    <property type="match status" value="1"/>
</dbReference>
<keyword evidence="1" id="KW-0862">Zinc</keyword>
<proteinExistence type="predicted"/>